<evidence type="ECO:0000313" key="1">
    <source>
        <dbReference type="EMBL" id="KAA5539963.1"/>
    </source>
</evidence>
<dbReference type="AlphaFoldDB" id="A0A5M6CXY1"/>
<evidence type="ECO:0008006" key="3">
    <source>
        <dbReference type="Google" id="ProtNLM"/>
    </source>
</evidence>
<dbReference type="EMBL" id="VWSF01000029">
    <property type="protein sequence ID" value="KAA5539963.1"/>
    <property type="molecule type" value="Genomic_DNA"/>
</dbReference>
<name>A0A5M6CXY1_9BACT</name>
<comment type="caution">
    <text evidence="1">The sequence shown here is derived from an EMBL/GenBank/DDBJ whole genome shotgun (WGS) entry which is preliminary data.</text>
</comment>
<protein>
    <recommendedName>
        <fullName evidence="3">Transposase</fullName>
    </recommendedName>
</protein>
<dbReference type="InterPro" id="IPR036388">
    <property type="entry name" value="WH-like_DNA-bd_sf"/>
</dbReference>
<accession>A0A5M6CXY1</accession>
<proteinExistence type="predicted"/>
<sequence>MNNRNLKETVKRNYPSAKKRKIVEELRSGMLTIRQSTKQYQVSVSNLQDWSRWYYKTRLLKYFRPKPSLLMEPTLNQLKQQLAAAQAQLAQEKLKTTALETMISVAEKQLNIEIRKKYGSKQSSS</sequence>
<evidence type="ECO:0000313" key="2">
    <source>
        <dbReference type="Proteomes" id="UP000323426"/>
    </source>
</evidence>
<dbReference type="Gene3D" id="1.10.10.10">
    <property type="entry name" value="Winged helix-like DNA-binding domain superfamily/Winged helix DNA-binding domain"/>
    <property type="match status" value="1"/>
</dbReference>
<reference evidence="1 2" key="1">
    <citation type="submission" date="2019-09" db="EMBL/GenBank/DDBJ databases">
        <title>Genome sequence and assembly of Adhaeribacter sp.</title>
        <authorList>
            <person name="Chhetri G."/>
        </authorList>
    </citation>
    <scope>NUCLEOTIDE SEQUENCE [LARGE SCALE GENOMIC DNA]</scope>
    <source>
        <strain evidence="1 2">DK36</strain>
    </source>
</reference>
<organism evidence="1 2">
    <name type="scientific">Adhaeribacter rhizoryzae</name>
    <dbReference type="NCBI Taxonomy" id="2607907"/>
    <lineage>
        <taxon>Bacteria</taxon>
        <taxon>Pseudomonadati</taxon>
        <taxon>Bacteroidota</taxon>
        <taxon>Cytophagia</taxon>
        <taxon>Cytophagales</taxon>
        <taxon>Hymenobacteraceae</taxon>
        <taxon>Adhaeribacter</taxon>
    </lineage>
</organism>
<keyword evidence="2" id="KW-1185">Reference proteome</keyword>
<dbReference type="RefSeq" id="WP_150092648.1">
    <property type="nucleotide sequence ID" value="NZ_VWSF01000029.1"/>
</dbReference>
<gene>
    <name evidence="1" type="ORF">F0145_23530</name>
</gene>
<dbReference type="Proteomes" id="UP000323426">
    <property type="component" value="Unassembled WGS sequence"/>
</dbReference>